<dbReference type="SUPFAM" id="SSF48403">
    <property type="entry name" value="Ankyrin repeat"/>
    <property type="match status" value="1"/>
</dbReference>
<feature type="repeat" description="ANK" evidence="3">
    <location>
        <begin position="453"/>
        <end position="485"/>
    </location>
</feature>
<dbReference type="SUPFAM" id="SSF49354">
    <property type="entry name" value="PapD-like"/>
    <property type="match status" value="1"/>
</dbReference>
<feature type="repeat" description="ANK" evidence="3">
    <location>
        <begin position="246"/>
        <end position="267"/>
    </location>
</feature>
<dbReference type="Pfam" id="PF13857">
    <property type="entry name" value="Ank_5"/>
    <property type="match status" value="1"/>
</dbReference>
<evidence type="ECO:0000256" key="1">
    <source>
        <dbReference type="ARBA" id="ARBA00022737"/>
    </source>
</evidence>
<evidence type="ECO:0000313" key="7">
    <source>
        <dbReference type="Proteomes" id="UP001497457"/>
    </source>
</evidence>
<dbReference type="PROSITE" id="PS50088">
    <property type="entry name" value="ANK_REPEAT"/>
    <property type="match status" value="7"/>
</dbReference>
<dbReference type="PROSITE" id="PS50202">
    <property type="entry name" value="MSP"/>
    <property type="match status" value="1"/>
</dbReference>
<proteinExistence type="predicted"/>
<feature type="domain" description="MSP" evidence="5">
    <location>
        <begin position="4"/>
        <end position="149"/>
    </location>
</feature>
<dbReference type="InterPro" id="IPR008962">
    <property type="entry name" value="PapD-like_sf"/>
</dbReference>
<dbReference type="InterPro" id="IPR051165">
    <property type="entry name" value="Multifunctional_ANK_Repeat"/>
</dbReference>
<dbReference type="InterPro" id="IPR000535">
    <property type="entry name" value="MSP_dom"/>
</dbReference>
<dbReference type="PANTHER" id="PTHR24123:SF33">
    <property type="entry name" value="PROTEIN HOS4"/>
    <property type="match status" value="1"/>
</dbReference>
<dbReference type="InterPro" id="IPR013783">
    <property type="entry name" value="Ig-like_fold"/>
</dbReference>
<dbReference type="PROSITE" id="PS50297">
    <property type="entry name" value="ANK_REP_REGION"/>
    <property type="match status" value="7"/>
</dbReference>
<dbReference type="SMART" id="SM00248">
    <property type="entry name" value="ANK"/>
    <property type="match status" value="8"/>
</dbReference>
<evidence type="ECO:0000256" key="2">
    <source>
        <dbReference type="ARBA" id="ARBA00023043"/>
    </source>
</evidence>
<feature type="region of interest" description="Disordered" evidence="4">
    <location>
        <begin position="512"/>
        <end position="548"/>
    </location>
</feature>
<organism evidence="6 7">
    <name type="scientific">Urochloa decumbens</name>
    <dbReference type="NCBI Taxonomy" id="240449"/>
    <lineage>
        <taxon>Eukaryota</taxon>
        <taxon>Viridiplantae</taxon>
        <taxon>Streptophyta</taxon>
        <taxon>Embryophyta</taxon>
        <taxon>Tracheophyta</taxon>
        <taxon>Spermatophyta</taxon>
        <taxon>Magnoliopsida</taxon>
        <taxon>Liliopsida</taxon>
        <taxon>Poales</taxon>
        <taxon>Poaceae</taxon>
        <taxon>PACMAD clade</taxon>
        <taxon>Panicoideae</taxon>
        <taxon>Panicodae</taxon>
        <taxon>Paniceae</taxon>
        <taxon>Melinidinae</taxon>
        <taxon>Urochloa</taxon>
    </lineage>
</organism>
<protein>
    <recommendedName>
        <fullName evidence="5">MSP domain-containing protein</fullName>
    </recommendedName>
</protein>
<feature type="compositionally biased region" description="Gly residues" evidence="4">
    <location>
        <begin position="81"/>
        <end position="97"/>
    </location>
</feature>
<evidence type="ECO:0000256" key="4">
    <source>
        <dbReference type="SAM" id="MobiDB-lite"/>
    </source>
</evidence>
<sequence>MDRLVIPEPTNEVMVRVEPGRQARGELTLRNAMHTMPVAFRLQPAVRGRFAVRPHTGILAPLAAVTVEVLYLGSSAPEPPSGGGGGAGSGSVGGSQRRGGEDSFLLHSVVAPGAAVKEPVTALDSVNPEWFSARRKQVFVDSGIRASFVGASVAARLVAAGAVEALRDVLDRSEPEWRSADAADESGRTLLDLAVGLGRADIVQVLLEYGADADKPSRGRTPLETAAASGECLIAELLLANGATPAGSDALHAAAAAGHDDVLKLLLAKPPASPASSSSASFSCSSFTSIDAAGRDGKTPLRLAAEAGRRDAVRALLAAGARADARCGADGATALHAAARRGDEVVARLLLAHGAAGTAAVRDAAGKTAFEVAAEEGHGGRIMDSLGLGEAILAAARKGEARSVRRAADGGASVEARDAHGWTPLMRAAFKGRADTARDLIDRGADVNAADADGYTALHCAAEAGRADVVDILLKNGANAKATTAKGRTAAEVAAAAGKSKVVRLLEKAGGMGMRKDGSEKASPAVAKGGSMDRRRRGRKGSMGGSIRFGGGKEGFEAAAAVSVGWSH</sequence>
<gene>
    <name evidence="6" type="ORF">URODEC1_LOCUS29035</name>
</gene>
<keyword evidence="1" id="KW-0677">Repeat</keyword>
<dbReference type="AlphaFoldDB" id="A0ABC8XY21"/>
<evidence type="ECO:0000313" key="6">
    <source>
        <dbReference type="EMBL" id="CAL4935024.1"/>
    </source>
</evidence>
<dbReference type="PRINTS" id="PR01415">
    <property type="entry name" value="ANKYRIN"/>
</dbReference>
<evidence type="ECO:0000259" key="5">
    <source>
        <dbReference type="PROSITE" id="PS50202"/>
    </source>
</evidence>
<dbReference type="Proteomes" id="UP001497457">
    <property type="component" value="Chromosome 15b"/>
</dbReference>
<dbReference type="InterPro" id="IPR036770">
    <property type="entry name" value="Ankyrin_rpt-contain_sf"/>
</dbReference>
<reference evidence="6 7" key="2">
    <citation type="submission" date="2024-10" db="EMBL/GenBank/DDBJ databases">
        <authorList>
            <person name="Ryan C."/>
        </authorList>
    </citation>
    <scope>NUCLEOTIDE SEQUENCE [LARGE SCALE GENOMIC DNA]</scope>
</reference>
<dbReference type="InterPro" id="IPR002110">
    <property type="entry name" value="Ankyrin_rpt"/>
</dbReference>
<keyword evidence="2 3" id="KW-0040">ANK repeat</keyword>
<feature type="region of interest" description="Disordered" evidence="4">
    <location>
        <begin position="76"/>
        <end position="99"/>
    </location>
</feature>
<dbReference type="EMBL" id="OZ075125">
    <property type="protein sequence ID" value="CAL4935024.1"/>
    <property type="molecule type" value="Genomic_DNA"/>
</dbReference>
<dbReference type="Gene3D" id="1.25.40.20">
    <property type="entry name" value="Ankyrin repeat-containing domain"/>
    <property type="match status" value="4"/>
</dbReference>
<evidence type="ECO:0000256" key="3">
    <source>
        <dbReference type="PROSITE-ProRule" id="PRU00023"/>
    </source>
</evidence>
<dbReference type="Gene3D" id="2.60.40.10">
    <property type="entry name" value="Immunoglobulins"/>
    <property type="match status" value="1"/>
</dbReference>
<dbReference type="Pfam" id="PF12796">
    <property type="entry name" value="Ank_2"/>
    <property type="match status" value="3"/>
</dbReference>
<reference evidence="7" key="1">
    <citation type="submission" date="2024-06" db="EMBL/GenBank/DDBJ databases">
        <authorList>
            <person name="Ryan C."/>
        </authorList>
    </citation>
    <scope>NUCLEOTIDE SEQUENCE [LARGE SCALE GENOMIC DNA]</scope>
</reference>
<feature type="repeat" description="ANK" evidence="3">
    <location>
        <begin position="186"/>
        <end position="218"/>
    </location>
</feature>
<feature type="repeat" description="ANK" evidence="3">
    <location>
        <begin position="420"/>
        <end position="452"/>
    </location>
</feature>
<accession>A0ABC8XY21</accession>
<dbReference type="PANTHER" id="PTHR24123">
    <property type="entry name" value="ANKYRIN REPEAT-CONTAINING"/>
    <property type="match status" value="1"/>
</dbReference>
<feature type="repeat" description="ANK" evidence="3">
    <location>
        <begin position="218"/>
        <end position="250"/>
    </location>
</feature>
<feature type="repeat" description="ANK" evidence="3">
    <location>
        <begin position="296"/>
        <end position="328"/>
    </location>
</feature>
<name>A0ABC8XY21_9POAL</name>
<keyword evidence="7" id="KW-1185">Reference proteome</keyword>
<feature type="repeat" description="ANK" evidence="3">
    <location>
        <begin position="330"/>
        <end position="355"/>
    </location>
</feature>